<dbReference type="InterPro" id="IPR000160">
    <property type="entry name" value="GGDEF_dom"/>
</dbReference>
<feature type="domain" description="EAL" evidence="1">
    <location>
        <begin position="166"/>
        <end position="419"/>
    </location>
</feature>
<sequence length="424" mass="49859">MIDMKNEQWLQEKYEEVCGKNPEEYALISLKIKRFRIFNRLFGREAGDRLVEKVYKAISEWIKEDEYVARISVDGFSMLVKLSKDYDEIFHYLIDFNAHVRDMPYNEGTGKVYMGMGIYLLPEKPADYFTAQYNADICRSECPETAYRNSHMEVYGMTYQDKNLTSYDFEQMLQPAMENEEFKLYLQPKVDLKTGEVHEAEALVRWINPERGMIPVGEFLPELVRNGLISDLDLYLFEKVCRYINKWIDLYGKKIRISVNLSSNMFNYRYFLDHYKEVYNKVPCPKDCIEFELLESIVLNQVELVSRVVKQLREFGFSCALDDFGSGYSSFSVLTNADLNTLKIDRSLFQNESDTRERILVRHIVETAKELEMKVIAEGVETRGYVDILKELGCDYIQGFVFYKPMPAEEFEQRFIIGNEKAEI</sequence>
<dbReference type="EC" id="3.1.4.52" evidence="3"/>
<dbReference type="PROSITE" id="PS50887">
    <property type="entry name" value="GGDEF"/>
    <property type="match status" value="1"/>
</dbReference>
<dbReference type="EMBL" id="CACRUA010000035">
    <property type="protein sequence ID" value="VYU64497.1"/>
    <property type="molecule type" value="Genomic_DNA"/>
</dbReference>
<dbReference type="InterPro" id="IPR029787">
    <property type="entry name" value="Nucleotide_cyclase"/>
</dbReference>
<evidence type="ECO:0000313" key="3">
    <source>
        <dbReference type="EMBL" id="VYU64497.1"/>
    </source>
</evidence>
<gene>
    <name evidence="3" type="primary">gmr_5</name>
    <name evidence="3" type="ORF">CSLFYP84_03109</name>
</gene>
<evidence type="ECO:0000259" key="1">
    <source>
        <dbReference type="PROSITE" id="PS50883"/>
    </source>
</evidence>
<dbReference type="Pfam" id="PF00563">
    <property type="entry name" value="EAL"/>
    <property type="match status" value="1"/>
</dbReference>
<dbReference type="RefSeq" id="WP_156684811.1">
    <property type="nucleotide sequence ID" value="NZ_CACRUA010000035.1"/>
</dbReference>
<reference evidence="3" key="1">
    <citation type="submission" date="2019-11" db="EMBL/GenBank/DDBJ databases">
        <authorList>
            <person name="Feng L."/>
        </authorList>
    </citation>
    <scope>NUCLEOTIDE SEQUENCE</scope>
    <source>
        <strain evidence="3">CsymbiosumLFYP84</strain>
    </source>
</reference>
<dbReference type="GO" id="GO:0071111">
    <property type="term" value="F:cyclic-guanylate-specific phosphodiesterase activity"/>
    <property type="evidence" value="ECO:0007669"/>
    <property type="project" value="UniProtKB-EC"/>
</dbReference>
<accession>A0A6N3GIA2</accession>
<dbReference type="InterPro" id="IPR043128">
    <property type="entry name" value="Rev_trsase/Diguanyl_cyclase"/>
</dbReference>
<name>A0A6N3GIA2_CLOSY</name>
<dbReference type="SUPFAM" id="SSF141868">
    <property type="entry name" value="EAL domain-like"/>
    <property type="match status" value="1"/>
</dbReference>
<dbReference type="InterPro" id="IPR001633">
    <property type="entry name" value="EAL_dom"/>
</dbReference>
<dbReference type="InterPro" id="IPR050706">
    <property type="entry name" value="Cyclic-di-GMP_PDE-like"/>
</dbReference>
<dbReference type="Gene3D" id="3.20.20.450">
    <property type="entry name" value="EAL domain"/>
    <property type="match status" value="1"/>
</dbReference>
<evidence type="ECO:0000259" key="2">
    <source>
        <dbReference type="PROSITE" id="PS50887"/>
    </source>
</evidence>
<dbReference type="SMART" id="SM00052">
    <property type="entry name" value="EAL"/>
    <property type="match status" value="1"/>
</dbReference>
<proteinExistence type="predicted"/>
<protein>
    <submittedName>
        <fullName evidence="3">Cyclic di-GMP phosphodiesterase Gmr</fullName>
        <ecNumber evidence="3">3.1.4.52</ecNumber>
    </submittedName>
</protein>
<feature type="domain" description="GGDEF" evidence="2">
    <location>
        <begin position="23"/>
        <end position="157"/>
    </location>
</feature>
<dbReference type="CDD" id="cd01948">
    <property type="entry name" value="EAL"/>
    <property type="match status" value="1"/>
</dbReference>
<dbReference type="PANTHER" id="PTHR33121">
    <property type="entry name" value="CYCLIC DI-GMP PHOSPHODIESTERASE PDEF"/>
    <property type="match status" value="1"/>
</dbReference>
<dbReference type="Pfam" id="PF00990">
    <property type="entry name" value="GGDEF"/>
    <property type="match status" value="1"/>
</dbReference>
<dbReference type="PANTHER" id="PTHR33121:SF70">
    <property type="entry name" value="SIGNALING PROTEIN YKOW"/>
    <property type="match status" value="1"/>
</dbReference>
<organism evidence="3">
    <name type="scientific">Clostridium symbiosum</name>
    <name type="common">Bacteroides symbiosus</name>
    <dbReference type="NCBI Taxonomy" id="1512"/>
    <lineage>
        <taxon>Bacteria</taxon>
        <taxon>Bacillati</taxon>
        <taxon>Bacillota</taxon>
        <taxon>Clostridia</taxon>
        <taxon>Lachnospirales</taxon>
        <taxon>Lachnospiraceae</taxon>
        <taxon>Otoolea</taxon>
    </lineage>
</organism>
<dbReference type="AlphaFoldDB" id="A0A6N3GIA2"/>
<dbReference type="InterPro" id="IPR035919">
    <property type="entry name" value="EAL_sf"/>
</dbReference>
<dbReference type="PROSITE" id="PS50883">
    <property type="entry name" value="EAL"/>
    <property type="match status" value="1"/>
</dbReference>
<dbReference type="SUPFAM" id="SSF55073">
    <property type="entry name" value="Nucleotide cyclase"/>
    <property type="match status" value="1"/>
</dbReference>
<dbReference type="Gene3D" id="3.30.70.270">
    <property type="match status" value="1"/>
</dbReference>
<keyword evidence="3" id="KW-0378">Hydrolase</keyword>